<evidence type="ECO:0000313" key="19">
    <source>
        <dbReference type="EMBL" id="VUZ43563.1"/>
    </source>
</evidence>
<keyword evidence="5" id="KW-0645">Protease</keyword>
<keyword evidence="11" id="KW-0067">ATP-binding</keyword>
<comment type="similarity">
    <text evidence="4">In the N-terminal section; belongs to the AAA ATPase family.</text>
</comment>
<keyword evidence="13 17" id="KW-1133">Transmembrane helix</keyword>
<dbReference type="SUPFAM" id="SSF140990">
    <property type="entry name" value="FtsH protease domain-like"/>
    <property type="match status" value="1"/>
</dbReference>
<dbReference type="SUPFAM" id="SSF52540">
    <property type="entry name" value="P-loop containing nucleoside triphosphate hydrolases"/>
    <property type="match status" value="1"/>
</dbReference>
<keyword evidence="12" id="KW-0809">Transit peptide</keyword>
<dbReference type="Pfam" id="PF17862">
    <property type="entry name" value="AAA_lid_3"/>
    <property type="match status" value="1"/>
</dbReference>
<evidence type="ECO:0000256" key="13">
    <source>
        <dbReference type="ARBA" id="ARBA00022989"/>
    </source>
</evidence>
<dbReference type="Gene3D" id="1.20.58.760">
    <property type="entry name" value="Peptidase M41"/>
    <property type="match status" value="1"/>
</dbReference>
<evidence type="ECO:0000256" key="9">
    <source>
        <dbReference type="ARBA" id="ARBA00022801"/>
    </source>
</evidence>
<evidence type="ECO:0000256" key="10">
    <source>
        <dbReference type="ARBA" id="ARBA00022833"/>
    </source>
</evidence>
<dbReference type="InterPro" id="IPR000642">
    <property type="entry name" value="Peptidase_M41"/>
</dbReference>
<dbReference type="EMBL" id="CABIJS010000111">
    <property type="protein sequence ID" value="VUZ43563.1"/>
    <property type="molecule type" value="Genomic_DNA"/>
</dbReference>
<comment type="subcellular location">
    <subcellularLocation>
        <location evidence="2">Membrane</location>
        <topology evidence="2">Multi-pass membrane protein</topology>
    </subcellularLocation>
</comment>
<dbReference type="Proteomes" id="UP000321570">
    <property type="component" value="Unassembled WGS sequence"/>
</dbReference>
<dbReference type="InterPro" id="IPR050928">
    <property type="entry name" value="ATP-dep_Zn_Metalloprotease"/>
</dbReference>
<dbReference type="CDD" id="cd19501">
    <property type="entry name" value="RecA-like_FtsH"/>
    <property type="match status" value="1"/>
</dbReference>
<dbReference type="GO" id="GO:0046872">
    <property type="term" value="F:metal ion binding"/>
    <property type="evidence" value="ECO:0007669"/>
    <property type="project" value="UniProtKB-KW"/>
</dbReference>
<dbReference type="Pfam" id="PF01434">
    <property type="entry name" value="Peptidase_M41"/>
    <property type="match status" value="1"/>
</dbReference>
<dbReference type="Gene3D" id="1.10.8.60">
    <property type="match status" value="1"/>
</dbReference>
<name>A0A564YAG6_HYMDI</name>
<feature type="domain" description="AAA+ ATPase" evidence="18">
    <location>
        <begin position="341"/>
        <end position="484"/>
    </location>
</feature>
<organism evidence="19 20">
    <name type="scientific">Hymenolepis diminuta</name>
    <name type="common">Rat tapeworm</name>
    <dbReference type="NCBI Taxonomy" id="6216"/>
    <lineage>
        <taxon>Eukaryota</taxon>
        <taxon>Metazoa</taxon>
        <taxon>Spiralia</taxon>
        <taxon>Lophotrochozoa</taxon>
        <taxon>Platyhelminthes</taxon>
        <taxon>Cestoda</taxon>
        <taxon>Eucestoda</taxon>
        <taxon>Cyclophyllidea</taxon>
        <taxon>Hymenolepididae</taxon>
        <taxon>Hymenolepis</taxon>
    </lineage>
</organism>
<evidence type="ECO:0000256" key="14">
    <source>
        <dbReference type="ARBA" id="ARBA00023049"/>
    </source>
</evidence>
<sequence>MLFPIIRRNLICLARIPGGVRLFSTNTTRQFSLTPVRSFLPRRKPIRWLRKETKSLKTPKVSDSTPQPQKPSGDINSSRPPWLSGLAVFIAFSTGLSVAIAYYFSRIARPTEVSYRVFEELLARGEVRSIKVSQSRELALVLLHSPQVIDGRGLFVICVPLKSETALDFEKRVREFEAKIGILKADQIPLTISHEMNADDMIMTAILTSAIVATVAVIWIRKNVPPNVPPNKVISVAIQKLAYKGCKSQPLEPSKTAPKVQTPRPSPPPKDEPNVGSSYTGGFGSGMPFLDGLPGMGEPQPITTNVTFNDVAGMHVAKQEVMEFVAYLKNPAKYRELGANLPKGALLLGPPGTGKTLLVKALAHEAEVPFFSAAGSEFIEVIGGLGASRIRKLFAAARQKSPSIIFIDEIDSVGRRRSASGPGGGGGGGQEMEQTLNQLLVEMDGMDTTEGTIVFAATNRSDLLDKALLRAGRFDRHIFIDLPNKAERKELLDMYLAKYKLSKSIDVPTLRDRLALWTSGMSGADIARLCNEAALITARQENTEDGVQIADFDSALERILTGAAKRSGAPSQPERRVAAVMEAGRALVASLLPSTGLIPFRVSIVPRVSSGDADPSGAGSLGFTQFLPEERYLLNSDDIADRLTVLVAGRAAEEFVFKASSTASERLLKKATELAYKEVREWGMSMVVGNLSFGDPSQNPYSVEPYSKRTAALIDSEVQRLINEAFQRAVKLIRENEPKLRRIVDALLEKEVLAADELKAIMEDSTLVATASV</sequence>
<keyword evidence="10" id="KW-0862">Zinc</keyword>
<keyword evidence="14" id="KW-0482">Metalloprotease</keyword>
<dbReference type="Gene3D" id="3.40.50.300">
    <property type="entry name" value="P-loop containing nucleotide triphosphate hydrolases"/>
    <property type="match status" value="1"/>
</dbReference>
<evidence type="ECO:0000256" key="11">
    <source>
        <dbReference type="ARBA" id="ARBA00022840"/>
    </source>
</evidence>
<evidence type="ECO:0000256" key="4">
    <source>
        <dbReference type="ARBA" id="ARBA00010550"/>
    </source>
</evidence>
<feature type="transmembrane region" description="Helical" evidence="17">
    <location>
        <begin position="201"/>
        <end position="220"/>
    </location>
</feature>
<evidence type="ECO:0000256" key="6">
    <source>
        <dbReference type="ARBA" id="ARBA00022692"/>
    </source>
</evidence>
<protein>
    <recommendedName>
        <fullName evidence="18">AAA+ ATPase domain-containing protein</fullName>
    </recommendedName>
</protein>
<feature type="region of interest" description="Disordered" evidence="16">
    <location>
        <begin position="55"/>
        <end position="78"/>
    </location>
</feature>
<dbReference type="InterPro" id="IPR037219">
    <property type="entry name" value="Peptidase_M41-like"/>
</dbReference>
<dbReference type="AlphaFoldDB" id="A0A564YAG6"/>
<comment type="cofactor">
    <cofactor evidence="1">
        <name>Zn(2+)</name>
        <dbReference type="ChEBI" id="CHEBI:29105"/>
    </cofactor>
</comment>
<evidence type="ECO:0000256" key="16">
    <source>
        <dbReference type="SAM" id="MobiDB-lite"/>
    </source>
</evidence>
<dbReference type="GO" id="GO:0034982">
    <property type="term" value="P:mitochondrial protein processing"/>
    <property type="evidence" value="ECO:0007669"/>
    <property type="project" value="TreeGrafter"/>
</dbReference>
<evidence type="ECO:0000256" key="8">
    <source>
        <dbReference type="ARBA" id="ARBA00022741"/>
    </source>
</evidence>
<dbReference type="GO" id="GO:0004176">
    <property type="term" value="F:ATP-dependent peptidase activity"/>
    <property type="evidence" value="ECO:0007669"/>
    <property type="project" value="InterPro"/>
</dbReference>
<evidence type="ECO:0000259" key="18">
    <source>
        <dbReference type="SMART" id="SM00382"/>
    </source>
</evidence>
<proteinExistence type="inferred from homology"/>
<dbReference type="PROSITE" id="PS00674">
    <property type="entry name" value="AAA"/>
    <property type="match status" value="1"/>
</dbReference>
<evidence type="ECO:0000256" key="2">
    <source>
        <dbReference type="ARBA" id="ARBA00004141"/>
    </source>
</evidence>
<keyword evidence="9" id="KW-0378">Hydrolase</keyword>
<keyword evidence="8" id="KW-0547">Nucleotide-binding</keyword>
<dbReference type="Pfam" id="PF00004">
    <property type="entry name" value="AAA"/>
    <property type="match status" value="1"/>
</dbReference>
<dbReference type="GO" id="GO:0005524">
    <property type="term" value="F:ATP binding"/>
    <property type="evidence" value="ECO:0007669"/>
    <property type="project" value="UniProtKB-KW"/>
</dbReference>
<accession>A0A564YAG6</accession>
<evidence type="ECO:0000256" key="15">
    <source>
        <dbReference type="ARBA" id="ARBA00023136"/>
    </source>
</evidence>
<gene>
    <name evidence="19" type="ORF">WMSIL1_LOCUS3926</name>
</gene>
<dbReference type="FunFam" id="3.40.50.300:FF:000277">
    <property type="entry name" value="ATP-dependent zinc metalloprotease FtsH"/>
    <property type="match status" value="1"/>
</dbReference>
<dbReference type="GO" id="GO:0004222">
    <property type="term" value="F:metalloendopeptidase activity"/>
    <property type="evidence" value="ECO:0007669"/>
    <property type="project" value="InterPro"/>
</dbReference>
<evidence type="ECO:0000256" key="3">
    <source>
        <dbReference type="ARBA" id="ARBA00010044"/>
    </source>
</evidence>
<keyword evidence="20" id="KW-1185">Reference proteome</keyword>
<keyword evidence="6 17" id="KW-0812">Transmembrane</keyword>
<dbReference type="Gene3D" id="3.40.1690.20">
    <property type="match status" value="1"/>
</dbReference>
<dbReference type="PANTHER" id="PTHR43655">
    <property type="entry name" value="ATP-DEPENDENT PROTEASE"/>
    <property type="match status" value="1"/>
</dbReference>
<feature type="transmembrane region" description="Helical" evidence="17">
    <location>
        <begin position="82"/>
        <end position="104"/>
    </location>
</feature>
<dbReference type="GO" id="GO:0016887">
    <property type="term" value="F:ATP hydrolysis activity"/>
    <property type="evidence" value="ECO:0007669"/>
    <property type="project" value="InterPro"/>
</dbReference>
<dbReference type="PANTHER" id="PTHR43655:SF8">
    <property type="entry name" value="PARAPLEGIN"/>
    <property type="match status" value="1"/>
</dbReference>
<evidence type="ECO:0000256" key="12">
    <source>
        <dbReference type="ARBA" id="ARBA00022946"/>
    </source>
</evidence>
<dbReference type="InterPro" id="IPR027417">
    <property type="entry name" value="P-loop_NTPase"/>
</dbReference>
<keyword evidence="7" id="KW-0479">Metal-binding</keyword>
<dbReference type="GO" id="GO:0005745">
    <property type="term" value="C:m-AAA complex"/>
    <property type="evidence" value="ECO:0007669"/>
    <property type="project" value="TreeGrafter"/>
</dbReference>
<feature type="region of interest" description="Disordered" evidence="16">
    <location>
        <begin position="249"/>
        <end position="278"/>
    </location>
</feature>
<dbReference type="InterPro" id="IPR003593">
    <property type="entry name" value="AAA+_ATPase"/>
</dbReference>
<dbReference type="InterPro" id="IPR003959">
    <property type="entry name" value="ATPase_AAA_core"/>
</dbReference>
<dbReference type="InterPro" id="IPR041569">
    <property type="entry name" value="AAA_lid_3"/>
</dbReference>
<keyword evidence="15 17" id="KW-0472">Membrane</keyword>
<evidence type="ECO:0000256" key="5">
    <source>
        <dbReference type="ARBA" id="ARBA00022670"/>
    </source>
</evidence>
<reference evidence="19 20" key="1">
    <citation type="submission" date="2019-07" db="EMBL/GenBank/DDBJ databases">
        <authorList>
            <person name="Jastrzebski P J."/>
            <person name="Paukszto L."/>
            <person name="Jastrzebski P J."/>
        </authorList>
    </citation>
    <scope>NUCLEOTIDE SEQUENCE [LARGE SCALE GENOMIC DNA]</scope>
    <source>
        <strain evidence="19 20">WMS-il1</strain>
    </source>
</reference>
<evidence type="ECO:0000256" key="17">
    <source>
        <dbReference type="SAM" id="Phobius"/>
    </source>
</evidence>
<evidence type="ECO:0000313" key="20">
    <source>
        <dbReference type="Proteomes" id="UP000321570"/>
    </source>
</evidence>
<dbReference type="InterPro" id="IPR003960">
    <property type="entry name" value="ATPase_AAA_CS"/>
</dbReference>
<evidence type="ECO:0000256" key="1">
    <source>
        <dbReference type="ARBA" id="ARBA00001947"/>
    </source>
</evidence>
<evidence type="ECO:0000256" key="7">
    <source>
        <dbReference type="ARBA" id="ARBA00022723"/>
    </source>
</evidence>
<comment type="similarity">
    <text evidence="3">In the C-terminal section; belongs to the peptidase M41 family.</text>
</comment>
<dbReference type="SMART" id="SM00382">
    <property type="entry name" value="AAA"/>
    <property type="match status" value="1"/>
</dbReference>